<dbReference type="NCBIfam" id="TIGR00125">
    <property type="entry name" value="cyt_tran_rel"/>
    <property type="match status" value="1"/>
</dbReference>
<proteinExistence type="inferred from homology"/>
<evidence type="ECO:0000256" key="2">
    <source>
        <dbReference type="ARBA" id="ARBA00009256"/>
    </source>
</evidence>
<feature type="binding site" evidence="8">
    <location>
        <position position="155"/>
    </location>
    <ligand>
        <name>(R)-pantoate</name>
        <dbReference type="ChEBI" id="CHEBI:15980"/>
    </ligand>
</feature>
<accession>A0ABP9F7M0</accession>
<comment type="subcellular location">
    <subcellularLocation>
        <location evidence="8">Cytoplasm</location>
    </subcellularLocation>
</comment>
<feature type="binding site" evidence="8">
    <location>
        <position position="61"/>
    </location>
    <ligand>
        <name>(R)-pantoate</name>
        <dbReference type="ChEBI" id="CHEBI:15980"/>
    </ligand>
</feature>
<comment type="caution">
    <text evidence="9">The sequence shown here is derived from an EMBL/GenBank/DDBJ whole genome shotgun (WGS) entry which is preliminary data.</text>
</comment>
<organism evidence="9 10">
    <name type="scientific">Ferrimonas pelagia</name>
    <dbReference type="NCBI Taxonomy" id="1177826"/>
    <lineage>
        <taxon>Bacteria</taxon>
        <taxon>Pseudomonadati</taxon>
        <taxon>Pseudomonadota</taxon>
        <taxon>Gammaproteobacteria</taxon>
        <taxon>Alteromonadales</taxon>
        <taxon>Ferrimonadaceae</taxon>
        <taxon>Ferrimonas</taxon>
    </lineage>
</organism>
<dbReference type="HAMAP" id="MF_00158">
    <property type="entry name" value="PanC"/>
    <property type="match status" value="1"/>
</dbReference>
<evidence type="ECO:0000256" key="7">
    <source>
        <dbReference type="ARBA" id="ARBA00048258"/>
    </source>
</evidence>
<dbReference type="InterPro" id="IPR042176">
    <property type="entry name" value="Pantoate_ligase_C"/>
</dbReference>
<dbReference type="NCBIfam" id="TIGR00018">
    <property type="entry name" value="panC"/>
    <property type="match status" value="1"/>
</dbReference>
<sequence>MQTFNDPIRLQQMIRQWRSEGLKVAFVPTMGNLHDGHIELVHQARARADKVVASIFVNPMQFGEGEDLDAYPRTLEADQQRLVSAGCDLLFTPEAALLYPGGLQVQTYIEVPSLTTIHCGSSRPGHFRGVATVVCKLFNLVQPDLACFGNKDYQQLAVIRTLVRDLNMPVQILGVDTVRDPDGLAMSSRNGYLTEAERAIAPGLKRTLDALADILRAEGVTRRATLEQLSEQRLQESGFRPDFIRICHADTLQPAEPGDSQLVILAAAYLGQARLIDNLTVEIRR</sequence>
<comment type="miscellaneous">
    <text evidence="8">The reaction proceeds by a bi uni uni bi ping pong mechanism.</text>
</comment>
<evidence type="ECO:0000256" key="4">
    <source>
        <dbReference type="ARBA" id="ARBA00022655"/>
    </source>
</evidence>
<comment type="function">
    <text evidence="8">Catalyzes the condensation of pantoate with beta-alanine in an ATP-dependent reaction via a pantoyl-adenylate intermediate.</text>
</comment>
<evidence type="ECO:0000313" key="10">
    <source>
        <dbReference type="Proteomes" id="UP001499988"/>
    </source>
</evidence>
<evidence type="ECO:0000256" key="8">
    <source>
        <dbReference type="HAMAP-Rule" id="MF_00158"/>
    </source>
</evidence>
<comment type="subunit">
    <text evidence="8">Homodimer.</text>
</comment>
<comment type="similarity">
    <text evidence="2 8">Belongs to the pantothenate synthetase family.</text>
</comment>
<protein>
    <recommendedName>
        <fullName evidence="8">Pantothenate synthetase</fullName>
        <shortName evidence="8">PS</shortName>
        <ecNumber evidence="8">6.3.2.1</ecNumber>
    </recommendedName>
    <alternativeName>
        <fullName evidence="8">Pantoate--beta-alanine ligase</fullName>
    </alternativeName>
    <alternativeName>
        <fullName evidence="8">Pantoate-activating enzyme</fullName>
    </alternativeName>
</protein>
<feature type="binding site" evidence="8">
    <location>
        <position position="61"/>
    </location>
    <ligand>
        <name>beta-alanine</name>
        <dbReference type="ChEBI" id="CHEBI:57966"/>
    </ligand>
</feature>
<keyword evidence="3 8" id="KW-0436">Ligase</keyword>
<comment type="pathway">
    <text evidence="1 8">Cofactor biosynthesis; (R)-pantothenate biosynthesis; (R)-pantothenate from (R)-pantoate and beta-alanine: step 1/1.</text>
</comment>
<feature type="binding site" evidence="8">
    <location>
        <begin position="149"/>
        <end position="152"/>
    </location>
    <ligand>
        <name>ATP</name>
        <dbReference type="ChEBI" id="CHEBI:30616"/>
    </ligand>
</feature>
<dbReference type="PANTHER" id="PTHR21299">
    <property type="entry name" value="CYTIDYLATE KINASE/PANTOATE-BETA-ALANINE LIGASE"/>
    <property type="match status" value="1"/>
</dbReference>
<gene>
    <name evidence="8 9" type="primary">panC</name>
    <name evidence="9" type="ORF">GCM10023333_30600</name>
</gene>
<name>A0ABP9F7M0_9GAMM</name>
<comment type="catalytic activity">
    <reaction evidence="7 8">
        <text>(R)-pantoate + beta-alanine + ATP = (R)-pantothenate + AMP + diphosphate + H(+)</text>
        <dbReference type="Rhea" id="RHEA:10912"/>
        <dbReference type="ChEBI" id="CHEBI:15378"/>
        <dbReference type="ChEBI" id="CHEBI:15980"/>
        <dbReference type="ChEBI" id="CHEBI:29032"/>
        <dbReference type="ChEBI" id="CHEBI:30616"/>
        <dbReference type="ChEBI" id="CHEBI:33019"/>
        <dbReference type="ChEBI" id="CHEBI:57966"/>
        <dbReference type="ChEBI" id="CHEBI:456215"/>
        <dbReference type="EC" id="6.3.2.1"/>
    </reaction>
</comment>
<evidence type="ECO:0000256" key="6">
    <source>
        <dbReference type="ARBA" id="ARBA00022840"/>
    </source>
</evidence>
<dbReference type="SUPFAM" id="SSF52374">
    <property type="entry name" value="Nucleotidylyl transferase"/>
    <property type="match status" value="1"/>
</dbReference>
<dbReference type="InterPro" id="IPR004821">
    <property type="entry name" value="Cyt_trans-like"/>
</dbReference>
<dbReference type="Gene3D" id="3.30.1300.10">
    <property type="entry name" value="Pantoate-beta-alanine ligase, C-terminal domain"/>
    <property type="match status" value="1"/>
</dbReference>
<dbReference type="PANTHER" id="PTHR21299:SF1">
    <property type="entry name" value="PANTOATE--BETA-ALANINE LIGASE"/>
    <property type="match status" value="1"/>
</dbReference>
<dbReference type="GO" id="GO:0016874">
    <property type="term" value="F:ligase activity"/>
    <property type="evidence" value="ECO:0007669"/>
    <property type="project" value="UniProtKB-KW"/>
</dbReference>
<evidence type="ECO:0000313" key="9">
    <source>
        <dbReference type="EMBL" id="GAA4895266.1"/>
    </source>
</evidence>
<feature type="binding site" evidence="8">
    <location>
        <position position="178"/>
    </location>
    <ligand>
        <name>ATP</name>
        <dbReference type="ChEBI" id="CHEBI:30616"/>
    </ligand>
</feature>
<feature type="binding site" evidence="8">
    <location>
        <begin position="30"/>
        <end position="37"/>
    </location>
    <ligand>
        <name>ATP</name>
        <dbReference type="ChEBI" id="CHEBI:30616"/>
    </ligand>
</feature>
<dbReference type="EMBL" id="BAABJZ010000094">
    <property type="protein sequence ID" value="GAA4895266.1"/>
    <property type="molecule type" value="Genomic_DNA"/>
</dbReference>
<keyword evidence="10" id="KW-1185">Reference proteome</keyword>
<reference evidence="10" key="1">
    <citation type="journal article" date="2019" name="Int. J. Syst. Evol. Microbiol.">
        <title>The Global Catalogue of Microorganisms (GCM) 10K type strain sequencing project: providing services to taxonomists for standard genome sequencing and annotation.</title>
        <authorList>
            <consortium name="The Broad Institute Genomics Platform"/>
            <consortium name="The Broad Institute Genome Sequencing Center for Infectious Disease"/>
            <person name="Wu L."/>
            <person name="Ma J."/>
        </authorList>
    </citation>
    <scope>NUCLEOTIDE SEQUENCE [LARGE SCALE GENOMIC DNA]</scope>
    <source>
        <strain evidence="10">JCM 18401</strain>
    </source>
</reference>
<dbReference type="EC" id="6.3.2.1" evidence="8"/>
<keyword evidence="6 8" id="KW-0067">ATP-binding</keyword>
<keyword evidence="4 8" id="KW-0566">Pantothenate biosynthesis</keyword>
<feature type="active site" description="Proton donor" evidence="8">
    <location>
        <position position="37"/>
    </location>
</feature>
<dbReference type="InterPro" id="IPR014729">
    <property type="entry name" value="Rossmann-like_a/b/a_fold"/>
</dbReference>
<dbReference type="CDD" id="cd00560">
    <property type="entry name" value="PanC"/>
    <property type="match status" value="1"/>
</dbReference>
<dbReference type="Proteomes" id="UP001499988">
    <property type="component" value="Unassembled WGS sequence"/>
</dbReference>
<dbReference type="Gene3D" id="3.40.50.620">
    <property type="entry name" value="HUPs"/>
    <property type="match status" value="1"/>
</dbReference>
<dbReference type="RefSeq" id="WP_345336317.1">
    <property type="nucleotide sequence ID" value="NZ_BAABJZ010000094.1"/>
</dbReference>
<feature type="binding site" evidence="8">
    <location>
        <begin position="186"/>
        <end position="189"/>
    </location>
    <ligand>
        <name>ATP</name>
        <dbReference type="ChEBI" id="CHEBI:30616"/>
    </ligand>
</feature>
<dbReference type="Pfam" id="PF02569">
    <property type="entry name" value="Pantoate_ligase"/>
    <property type="match status" value="1"/>
</dbReference>
<keyword evidence="5 8" id="KW-0547">Nucleotide-binding</keyword>
<dbReference type="InterPro" id="IPR003721">
    <property type="entry name" value="Pantoate_ligase"/>
</dbReference>
<evidence type="ECO:0000256" key="5">
    <source>
        <dbReference type="ARBA" id="ARBA00022741"/>
    </source>
</evidence>
<keyword evidence="8" id="KW-0963">Cytoplasm</keyword>
<evidence type="ECO:0000256" key="3">
    <source>
        <dbReference type="ARBA" id="ARBA00022598"/>
    </source>
</evidence>
<evidence type="ECO:0000256" key="1">
    <source>
        <dbReference type="ARBA" id="ARBA00004990"/>
    </source>
</evidence>